<dbReference type="EMBL" id="JAFFRZ010000001">
    <property type="protein sequence ID" value="MDH4622631.1"/>
    <property type="molecule type" value="Genomic_DNA"/>
</dbReference>
<accession>A0AA43DTU2</accession>
<dbReference type="RefSeq" id="WP_134816282.1">
    <property type="nucleotide sequence ID" value="NZ_JAFFRY010000025.1"/>
</dbReference>
<reference evidence="1" key="1">
    <citation type="submission" date="2021-02" db="EMBL/GenBank/DDBJ databases">
        <title>Genome analysis of blister spot of apple pathogen from New York area.</title>
        <authorList>
            <person name="Kandel P."/>
            <person name="Hockett K.L."/>
            <person name="Santander R."/>
            <person name="Acimovic S."/>
        </authorList>
    </citation>
    <scope>NUCLEOTIDE SEQUENCE</scope>
    <source>
        <strain evidence="1">PSP1</strain>
    </source>
</reference>
<evidence type="ECO:0000313" key="1">
    <source>
        <dbReference type="EMBL" id="MDH4622631.1"/>
    </source>
</evidence>
<comment type="caution">
    <text evidence="1">The sequence shown here is derived from an EMBL/GenBank/DDBJ whole genome shotgun (WGS) entry which is preliminary data.</text>
</comment>
<organism evidence="1 2">
    <name type="scientific">Pseudomonas syringae pv. papulans</name>
    <dbReference type="NCBI Taxonomy" id="83963"/>
    <lineage>
        <taxon>Bacteria</taxon>
        <taxon>Pseudomonadati</taxon>
        <taxon>Pseudomonadota</taxon>
        <taxon>Gammaproteobacteria</taxon>
        <taxon>Pseudomonadales</taxon>
        <taxon>Pseudomonadaceae</taxon>
        <taxon>Pseudomonas</taxon>
        <taxon>Pseudomonas syringae</taxon>
    </lineage>
</organism>
<protein>
    <submittedName>
        <fullName evidence="1">Uncharacterized protein</fullName>
    </submittedName>
</protein>
<evidence type="ECO:0000313" key="2">
    <source>
        <dbReference type="Proteomes" id="UP001162155"/>
    </source>
</evidence>
<name>A0AA43DTU2_PSESX</name>
<dbReference type="AlphaFoldDB" id="A0AA43DTU2"/>
<proteinExistence type="predicted"/>
<dbReference type="Proteomes" id="UP001162155">
    <property type="component" value="Unassembled WGS sequence"/>
</dbReference>
<gene>
    <name evidence="1" type="ORF">JW322_12800</name>
</gene>
<sequence>MKNFAYYAALPETMTNSELDSEFRELLEGLESGDVHRSDFVKSLLELSDRQWHAYSVIEVGLRGRVERCLISLWDGYDLDMAENVINIMVRLGLEEVSNFLGSLSPQGVSLEVFNEVSLALSELGPSVSDPYSGMR</sequence>